<keyword evidence="3 6" id="KW-1133">Transmembrane helix</keyword>
<sequence length="494" mass="54153">MVDRSQNSSRDGEVVVTSDGSEKEKGEGQTQVASGPLDWDGPDDVDNPWNWSPAKRWYGTIVPGLLCLLVTFSSSVYVSGVYEVAAKFNVSMTVALLGISMYVIGLGLGPMMGAPLSEVFGRKMVYFVNLPIFLLFTMGAGLAQNIETLVICRMFAGLFGGPALAISAGSFVDVWDMKTSGLAVSVQAIATFMGPALGPLVGGYLAEYKGWRWTMWIILIFGGFVAVLVYFLEESYKPVILKRRAIARGLPLPPKPDPKTALAMIFTITIARPTKMLFKEPIVQWVSVYSAFAFAVLFGFFEAYPFTFQSIHGFSLSQTGLAFLGIAGGLILGCAIYLIQDRLVYMPAHKKGTAEPELRMVPAMIGCFLMPIGLFWFAWTSKASIHWIWPILAGVPFAAGLVLLFLSSVMYCLEIYPPLVAASAMAALGLLRYILAMAFPLFTVNMYKNLGVPWATSIFGFISIALMPIPWVFKKWGPRIRARSKFDAIRDVDN</sequence>
<feature type="transmembrane region" description="Helical" evidence="6">
    <location>
        <begin position="57"/>
        <end position="78"/>
    </location>
</feature>
<accession>A0A3N4I360</accession>
<feature type="transmembrane region" description="Helical" evidence="6">
    <location>
        <begin position="155"/>
        <end position="175"/>
    </location>
</feature>
<evidence type="ECO:0000256" key="6">
    <source>
        <dbReference type="SAM" id="Phobius"/>
    </source>
</evidence>
<dbReference type="InterPro" id="IPR036259">
    <property type="entry name" value="MFS_trans_sf"/>
</dbReference>
<dbReference type="SUPFAM" id="SSF103473">
    <property type="entry name" value="MFS general substrate transporter"/>
    <property type="match status" value="1"/>
</dbReference>
<evidence type="ECO:0000256" key="4">
    <source>
        <dbReference type="ARBA" id="ARBA00023136"/>
    </source>
</evidence>
<dbReference type="PANTHER" id="PTHR23502:SF38">
    <property type="entry name" value="POLYAMINE TRANSPORTER 4"/>
    <property type="match status" value="1"/>
</dbReference>
<evidence type="ECO:0000313" key="9">
    <source>
        <dbReference type="Proteomes" id="UP000275078"/>
    </source>
</evidence>
<evidence type="ECO:0000256" key="3">
    <source>
        <dbReference type="ARBA" id="ARBA00022989"/>
    </source>
</evidence>
<feature type="transmembrane region" description="Helical" evidence="6">
    <location>
        <begin position="419"/>
        <end position="442"/>
    </location>
</feature>
<feature type="transmembrane region" description="Helical" evidence="6">
    <location>
        <begin position="385"/>
        <end position="407"/>
    </location>
</feature>
<protein>
    <submittedName>
        <fullName evidence="8">MFS general substrate transporter</fullName>
    </submittedName>
</protein>
<dbReference type="Pfam" id="PF07690">
    <property type="entry name" value="MFS_1"/>
    <property type="match status" value="1"/>
</dbReference>
<dbReference type="FunFam" id="1.20.1250.20:FF:000011">
    <property type="entry name" value="MFS multidrug transporter, putative"/>
    <property type="match status" value="1"/>
</dbReference>
<dbReference type="EMBL" id="ML119708">
    <property type="protein sequence ID" value="RPA78651.1"/>
    <property type="molecule type" value="Genomic_DNA"/>
</dbReference>
<dbReference type="GO" id="GO:0005886">
    <property type="term" value="C:plasma membrane"/>
    <property type="evidence" value="ECO:0007669"/>
    <property type="project" value="TreeGrafter"/>
</dbReference>
<name>A0A3N4I360_ASCIM</name>
<evidence type="ECO:0000256" key="5">
    <source>
        <dbReference type="SAM" id="MobiDB-lite"/>
    </source>
</evidence>
<feature type="transmembrane region" description="Helical" evidence="6">
    <location>
        <begin position="454"/>
        <end position="473"/>
    </location>
</feature>
<keyword evidence="4 6" id="KW-0472">Membrane</keyword>
<feature type="transmembrane region" description="Helical" evidence="6">
    <location>
        <begin position="124"/>
        <end position="143"/>
    </location>
</feature>
<dbReference type="GO" id="GO:0015606">
    <property type="term" value="F:spermidine transmembrane transporter activity"/>
    <property type="evidence" value="ECO:0007669"/>
    <property type="project" value="TreeGrafter"/>
</dbReference>
<feature type="transmembrane region" description="Helical" evidence="6">
    <location>
        <begin position="90"/>
        <end position="112"/>
    </location>
</feature>
<feature type="transmembrane region" description="Helical" evidence="6">
    <location>
        <begin position="321"/>
        <end position="339"/>
    </location>
</feature>
<feature type="transmembrane region" description="Helical" evidence="6">
    <location>
        <begin position="282"/>
        <end position="301"/>
    </location>
</feature>
<comment type="subcellular location">
    <subcellularLocation>
        <location evidence="1">Membrane</location>
        <topology evidence="1">Multi-pass membrane protein</topology>
    </subcellularLocation>
</comment>
<dbReference type="InterPro" id="IPR020846">
    <property type="entry name" value="MFS_dom"/>
</dbReference>
<feature type="region of interest" description="Disordered" evidence="5">
    <location>
        <begin position="1"/>
        <end position="41"/>
    </location>
</feature>
<dbReference type="STRING" id="1160509.A0A3N4I360"/>
<dbReference type="AlphaFoldDB" id="A0A3N4I360"/>
<reference evidence="8 9" key="1">
    <citation type="journal article" date="2018" name="Nat. Ecol. Evol.">
        <title>Pezizomycetes genomes reveal the molecular basis of ectomycorrhizal truffle lifestyle.</title>
        <authorList>
            <person name="Murat C."/>
            <person name="Payen T."/>
            <person name="Noel B."/>
            <person name="Kuo A."/>
            <person name="Morin E."/>
            <person name="Chen J."/>
            <person name="Kohler A."/>
            <person name="Krizsan K."/>
            <person name="Balestrini R."/>
            <person name="Da Silva C."/>
            <person name="Montanini B."/>
            <person name="Hainaut M."/>
            <person name="Levati E."/>
            <person name="Barry K.W."/>
            <person name="Belfiori B."/>
            <person name="Cichocki N."/>
            <person name="Clum A."/>
            <person name="Dockter R.B."/>
            <person name="Fauchery L."/>
            <person name="Guy J."/>
            <person name="Iotti M."/>
            <person name="Le Tacon F."/>
            <person name="Lindquist E.A."/>
            <person name="Lipzen A."/>
            <person name="Malagnac F."/>
            <person name="Mello A."/>
            <person name="Molinier V."/>
            <person name="Miyauchi S."/>
            <person name="Poulain J."/>
            <person name="Riccioni C."/>
            <person name="Rubini A."/>
            <person name="Sitrit Y."/>
            <person name="Splivallo R."/>
            <person name="Traeger S."/>
            <person name="Wang M."/>
            <person name="Zifcakova L."/>
            <person name="Wipf D."/>
            <person name="Zambonelli A."/>
            <person name="Paolocci F."/>
            <person name="Nowrousian M."/>
            <person name="Ottonello S."/>
            <person name="Baldrian P."/>
            <person name="Spatafora J.W."/>
            <person name="Henrissat B."/>
            <person name="Nagy L.G."/>
            <person name="Aury J.M."/>
            <person name="Wincker P."/>
            <person name="Grigoriev I.V."/>
            <person name="Bonfante P."/>
            <person name="Martin F.M."/>
        </authorList>
    </citation>
    <scope>NUCLEOTIDE SEQUENCE [LARGE SCALE GENOMIC DNA]</scope>
    <source>
        <strain evidence="8 9">RN42</strain>
    </source>
</reference>
<feature type="transmembrane region" description="Helical" evidence="6">
    <location>
        <begin position="213"/>
        <end position="232"/>
    </location>
</feature>
<evidence type="ECO:0000259" key="7">
    <source>
        <dbReference type="PROSITE" id="PS50850"/>
    </source>
</evidence>
<keyword evidence="9" id="KW-1185">Reference proteome</keyword>
<dbReference type="PROSITE" id="PS50850">
    <property type="entry name" value="MFS"/>
    <property type="match status" value="1"/>
</dbReference>
<keyword evidence="2 6" id="KW-0812">Transmembrane</keyword>
<evidence type="ECO:0000256" key="1">
    <source>
        <dbReference type="ARBA" id="ARBA00004141"/>
    </source>
</evidence>
<organism evidence="8 9">
    <name type="scientific">Ascobolus immersus RN42</name>
    <dbReference type="NCBI Taxonomy" id="1160509"/>
    <lineage>
        <taxon>Eukaryota</taxon>
        <taxon>Fungi</taxon>
        <taxon>Dikarya</taxon>
        <taxon>Ascomycota</taxon>
        <taxon>Pezizomycotina</taxon>
        <taxon>Pezizomycetes</taxon>
        <taxon>Pezizales</taxon>
        <taxon>Ascobolaceae</taxon>
        <taxon>Ascobolus</taxon>
    </lineage>
</organism>
<dbReference type="Gene3D" id="1.20.1250.20">
    <property type="entry name" value="MFS general substrate transporter like domains"/>
    <property type="match status" value="1"/>
</dbReference>
<dbReference type="Proteomes" id="UP000275078">
    <property type="component" value="Unassembled WGS sequence"/>
</dbReference>
<dbReference type="CDD" id="cd17323">
    <property type="entry name" value="MFS_Tpo1_MDR_like"/>
    <property type="match status" value="1"/>
</dbReference>
<feature type="transmembrane region" description="Helical" evidence="6">
    <location>
        <begin position="360"/>
        <end position="379"/>
    </location>
</feature>
<dbReference type="OrthoDB" id="3936150at2759"/>
<dbReference type="InterPro" id="IPR011701">
    <property type="entry name" value="MFS"/>
</dbReference>
<dbReference type="PANTHER" id="PTHR23502">
    <property type="entry name" value="MAJOR FACILITATOR SUPERFAMILY"/>
    <property type="match status" value="1"/>
</dbReference>
<feature type="domain" description="Major facilitator superfamily (MFS) profile" evidence="7">
    <location>
        <begin position="59"/>
        <end position="478"/>
    </location>
</feature>
<dbReference type="GO" id="GO:0000297">
    <property type="term" value="F:spermine transmembrane transporter activity"/>
    <property type="evidence" value="ECO:0007669"/>
    <property type="project" value="TreeGrafter"/>
</dbReference>
<gene>
    <name evidence="8" type="ORF">BJ508DRAFT_211868</name>
</gene>
<proteinExistence type="predicted"/>
<evidence type="ECO:0000256" key="2">
    <source>
        <dbReference type="ARBA" id="ARBA00022692"/>
    </source>
</evidence>
<evidence type="ECO:0000313" key="8">
    <source>
        <dbReference type="EMBL" id="RPA78651.1"/>
    </source>
</evidence>